<organism evidence="5 6">
    <name type="scientific">Pseudoalteromonas phenolica</name>
    <dbReference type="NCBI Taxonomy" id="161398"/>
    <lineage>
        <taxon>Bacteria</taxon>
        <taxon>Pseudomonadati</taxon>
        <taxon>Pseudomonadota</taxon>
        <taxon>Gammaproteobacteria</taxon>
        <taxon>Alteromonadales</taxon>
        <taxon>Pseudoalteromonadaceae</taxon>
        <taxon>Pseudoalteromonas</taxon>
    </lineage>
</organism>
<comment type="caution">
    <text evidence="5">The sequence shown here is derived from an EMBL/GenBank/DDBJ whole genome shotgun (WGS) entry which is preliminary data.</text>
</comment>
<dbReference type="InterPro" id="IPR032466">
    <property type="entry name" value="Metal_Hydrolase"/>
</dbReference>
<dbReference type="Pfam" id="PF01979">
    <property type="entry name" value="Amidohydro_1"/>
    <property type="match status" value="1"/>
</dbReference>
<reference evidence="5 6" key="1">
    <citation type="submission" date="2018-01" db="EMBL/GenBank/DDBJ databases">
        <title>Co-occurrence of chitin degradation, pigmentation and bioactivity in marine Pseudoalteromonas.</title>
        <authorList>
            <person name="Paulsen S."/>
            <person name="Gram L."/>
            <person name="Machado H."/>
        </authorList>
    </citation>
    <scope>NUCLEOTIDE SEQUENCE [LARGE SCALE GENOMIC DNA]</scope>
    <source>
        <strain evidence="5 6">S3898</strain>
    </source>
</reference>
<dbReference type="InterPro" id="IPR013108">
    <property type="entry name" value="Amidohydro_3"/>
</dbReference>
<dbReference type="InterPro" id="IPR050378">
    <property type="entry name" value="Metallo-dep_Hydrolases_sf"/>
</dbReference>
<feature type="chain" id="PRO_5020829873" evidence="2">
    <location>
        <begin position="24"/>
        <end position="518"/>
    </location>
</feature>
<dbReference type="PANTHER" id="PTHR11647">
    <property type="entry name" value="HYDRANTOINASE/DIHYDROPYRIMIDINASE FAMILY MEMBER"/>
    <property type="match status" value="1"/>
</dbReference>
<keyword evidence="2" id="KW-0732">Signal</keyword>
<dbReference type="AlphaFoldDB" id="A0A4Q7IQ13"/>
<dbReference type="GO" id="GO:0016810">
    <property type="term" value="F:hydrolase activity, acting on carbon-nitrogen (but not peptide) bonds"/>
    <property type="evidence" value="ECO:0007669"/>
    <property type="project" value="InterPro"/>
</dbReference>
<dbReference type="Gene3D" id="3.20.20.140">
    <property type="entry name" value="Metal-dependent hydrolases"/>
    <property type="match status" value="2"/>
</dbReference>
<protein>
    <submittedName>
        <fullName evidence="5">Amidohydrolase</fullName>
    </submittedName>
</protein>
<evidence type="ECO:0000256" key="1">
    <source>
        <dbReference type="ARBA" id="ARBA00001947"/>
    </source>
</evidence>
<feature type="domain" description="Amidohydrolase-related" evidence="3">
    <location>
        <begin position="422"/>
        <end position="502"/>
    </location>
</feature>
<dbReference type="RefSeq" id="WP_130254351.1">
    <property type="nucleotide sequence ID" value="NZ_PPSX01000015.1"/>
</dbReference>
<proteinExistence type="predicted"/>
<dbReference type="EMBL" id="PPSX01000015">
    <property type="protein sequence ID" value="RZQ54394.1"/>
    <property type="molecule type" value="Genomic_DNA"/>
</dbReference>
<dbReference type="InterPro" id="IPR011059">
    <property type="entry name" value="Metal-dep_hydrolase_composite"/>
</dbReference>
<dbReference type="PANTHER" id="PTHR11647:SF1">
    <property type="entry name" value="COLLAPSIN RESPONSE MEDIATOR PROTEIN"/>
    <property type="match status" value="1"/>
</dbReference>
<keyword evidence="5" id="KW-0378">Hydrolase</keyword>
<dbReference type="Pfam" id="PF07969">
    <property type="entry name" value="Amidohydro_3"/>
    <property type="match status" value="1"/>
</dbReference>
<comment type="cofactor">
    <cofactor evidence="1">
        <name>Zn(2+)</name>
        <dbReference type="ChEBI" id="CHEBI:29105"/>
    </cofactor>
</comment>
<evidence type="ECO:0000313" key="6">
    <source>
        <dbReference type="Proteomes" id="UP000291338"/>
    </source>
</evidence>
<dbReference type="SUPFAM" id="SSF51338">
    <property type="entry name" value="Composite domain of metallo-dependent hydrolases"/>
    <property type="match status" value="1"/>
</dbReference>
<name>A0A4Q7IQ13_9GAMM</name>
<dbReference type="Proteomes" id="UP000291338">
    <property type="component" value="Unassembled WGS sequence"/>
</dbReference>
<dbReference type="SUPFAM" id="SSF51556">
    <property type="entry name" value="Metallo-dependent hydrolases"/>
    <property type="match status" value="1"/>
</dbReference>
<sequence length="518" mass="56537">MKANTLKLSALVMLMALTGCASKPTFNADILLTGGLLISGDGSAANAKKVAICEDKICGIFAPDSTHIKAKQVIDVSGKVIAPGFIDPHTHSLSDLKSSTRNNNINYLTQGVTTVINGNDGGGPVDFNATKHTLHANGIGTNVGLLVGHGSLRKQVMGKVARHATEKEMSQMEALLEAAMEQGALGLSSGLYYVPGSYANTNEVVRLAKVAAKFNGIYDTHIRDESTFSIGLIPAVQEAIDIAKAADIHLHLAHIKALGVDVWGQSEQIINLVESEQQRGLSISADQYPWLASGTKLHSALMPKWVMADSKKAFHARLKDPRLQDQIDRELAENLRRRGGAKAILITKFHDKSLEGKTLEQVAKEWNLSAISATKKLVLMGQVRIASFNMSAEDVENFMQQTWVVTSSDGTDGHPRKYASFPKKLKSYVLDKNLMSLETFIQRSSADTAKYFNIKKRGQIKPDYFADIIVFDPKQISVNASFAHWNVLTEGMQYVFVNGEIVINDHKFTNIHAGKVID</sequence>
<evidence type="ECO:0000259" key="4">
    <source>
        <dbReference type="Pfam" id="PF07969"/>
    </source>
</evidence>
<dbReference type="InterPro" id="IPR006680">
    <property type="entry name" value="Amidohydro-rel"/>
</dbReference>
<evidence type="ECO:0000259" key="3">
    <source>
        <dbReference type="Pfam" id="PF01979"/>
    </source>
</evidence>
<accession>A0A4Q7IQ13</accession>
<evidence type="ECO:0000313" key="5">
    <source>
        <dbReference type="EMBL" id="RZQ54394.1"/>
    </source>
</evidence>
<dbReference type="PROSITE" id="PS51257">
    <property type="entry name" value="PROKAR_LIPOPROTEIN"/>
    <property type="match status" value="1"/>
</dbReference>
<gene>
    <name evidence="5" type="ORF">C1E23_04075</name>
</gene>
<evidence type="ECO:0000256" key="2">
    <source>
        <dbReference type="SAM" id="SignalP"/>
    </source>
</evidence>
<feature type="domain" description="Amidohydrolase 3" evidence="4">
    <location>
        <begin position="72"/>
        <end position="263"/>
    </location>
</feature>
<feature type="signal peptide" evidence="2">
    <location>
        <begin position="1"/>
        <end position="23"/>
    </location>
</feature>